<sequence length="138" mass="15758">MKFHNYFPKNILYSIFLIYILSSCASLNTSNATYNLAGKFSYVSDEYSAIFSVKIVTDLHNIKINLYEPINGTLFTSLKGSENTWEMSNQSLKQMKSIFPKPKELLYLIGNRCVKSANCKFEFDTNGNTKVKVILQNV</sequence>
<evidence type="ECO:0008006" key="4">
    <source>
        <dbReference type="Google" id="ProtNLM"/>
    </source>
</evidence>
<dbReference type="Proteomes" id="UP000320146">
    <property type="component" value="Unassembled WGS sequence"/>
</dbReference>
<dbReference type="PROSITE" id="PS51257">
    <property type="entry name" value="PROKAR_LIPOPROTEIN"/>
    <property type="match status" value="1"/>
</dbReference>
<dbReference type="EMBL" id="SHBL01000005">
    <property type="protein sequence ID" value="RZO24594.1"/>
    <property type="molecule type" value="Genomic_DNA"/>
</dbReference>
<comment type="caution">
    <text evidence="2">The sequence shown here is derived from an EMBL/GenBank/DDBJ whole genome shotgun (WGS) entry which is preliminary data.</text>
</comment>
<evidence type="ECO:0000256" key="1">
    <source>
        <dbReference type="SAM" id="SignalP"/>
    </source>
</evidence>
<protein>
    <recommendedName>
        <fullName evidence="4">Lipoprotein</fullName>
    </recommendedName>
</protein>
<feature type="chain" id="PRO_5021846580" description="Lipoprotein" evidence="1">
    <location>
        <begin position="26"/>
        <end position="138"/>
    </location>
</feature>
<dbReference type="AlphaFoldDB" id="A0A520MTS9"/>
<keyword evidence="1" id="KW-0732">Signal</keyword>
<reference evidence="2 3" key="1">
    <citation type="submission" date="2019-02" db="EMBL/GenBank/DDBJ databases">
        <title>Prokaryotic population dynamics and viral predation in marine succession experiment using metagenomics: the confinement effect.</title>
        <authorList>
            <person name="Haro-Moreno J.M."/>
            <person name="Rodriguez-Valera F."/>
            <person name="Lopez-Perez M."/>
        </authorList>
    </citation>
    <scope>NUCLEOTIDE SEQUENCE [LARGE SCALE GENOMIC DNA]</scope>
    <source>
        <strain evidence="2">MED-G166</strain>
    </source>
</reference>
<gene>
    <name evidence="2" type="ORF">EVA99_01210</name>
</gene>
<organism evidence="2 3">
    <name type="scientific">SAR86 cluster bacterium</name>
    <dbReference type="NCBI Taxonomy" id="2030880"/>
    <lineage>
        <taxon>Bacteria</taxon>
        <taxon>Pseudomonadati</taxon>
        <taxon>Pseudomonadota</taxon>
        <taxon>Gammaproteobacteria</taxon>
        <taxon>SAR86 cluster</taxon>
    </lineage>
</organism>
<proteinExistence type="predicted"/>
<accession>A0A520MTS9</accession>
<evidence type="ECO:0000313" key="2">
    <source>
        <dbReference type="EMBL" id="RZO24594.1"/>
    </source>
</evidence>
<evidence type="ECO:0000313" key="3">
    <source>
        <dbReference type="Proteomes" id="UP000320146"/>
    </source>
</evidence>
<feature type="signal peptide" evidence="1">
    <location>
        <begin position="1"/>
        <end position="25"/>
    </location>
</feature>
<name>A0A520MTS9_9GAMM</name>